<evidence type="ECO:0000313" key="3">
    <source>
        <dbReference type="Proteomes" id="UP000055060"/>
    </source>
</evidence>
<dbReference type="PANTHER" id="PTHR33434">
    <property type="entry name" value="DEGV DOMAIN-CONTAINING PROTEIN DR_1986-RELATED"/>
    <property type="match status" value="1"/>
</dbReference>
<reference evidence="2" key="1">
    <citation type="submission" date="2015-07" db="EMBL/GenBank/DDBJ databases">
        <title>Draft Genome Sequences of Anaerolinea thermolimosa IMO-1, Bellilinea caldifistulae GOMI-1, Leptolinea tardivitalis YMTK-2, Levilinea saccharolytica KIBI-1,Longilinea arvoryzae KOME-1, Previously Described as Members of the Anaerolineaceae (Chloroflexi).</title>
        <authorList>
            <person name="Sekiguchi Y."/>
            <person name="Ohashi A."/>
            <person name="Matsuura N."/>
            <person name="Tourlousse M.D."/>
        </authorList>
    </citation>
    <scope>NUCLEOTIDE SEQUENCE [LARGE SCALE GENOMIC DNA]</scope>
    <source>
        <strain evidence="2">KOME-1</strain>
    </source>
</reference>
<accession>A0A0S7BJA7</accession>
<dbReference type="Gene3D" id="3.40.50.10170">
    <property type="match status" value="1"/>
</dbReference>
<dbReference type="AlphaFoldDB" id="A0A0S7BJA7"/>
<dbReference type="STRING" id="360412.LARV_03497"/>
<dbReference type="Proteomes" id="UP000055060">
    <property type="component" value="Unassembled WGS sequence"/>
</dbReference>
<organism evidence="2">
    <name type="scientific">Longilinea arvoryzae</name>
    <dbReference type="NCBI Taxonomy" id="360412"/>
    <lineage>
        <taxon>Bacteria</taxon>
        <taxon>Bacillati</taxon>
        <taxon>Chloroflexota</taxon>
        <taxon>Anaerolineae</taxon>
        <taxon>Anaerolineales</taxon>
        <taxon>Anaerolineaceae</taxon>
        <taxon>Longilinea</taxon>
    </lineage>
</organism>
<dbReference type="GO" id="GO:0008289">
    <property type="term" value="F:lipid binding"/>
    <property type="evidence" value="ECO:0007669"/>
    <property type="project" value="UniProtKB-KW"/>
</dbReference>
<keyword evidence="1" id="KW-0446">Lipid-binding</keyword>
<dbReference type="InterPro" id="IPR043168">
    <property type="entry name" value="DegV_C"/>
</dbReference>
<dbReference type="PANTHER" id="PTHR33434:SF2">
    <property type="entry name" value="FATTY ACID-BINDING PROTEIN TM_1468"/>
    <property type="match status" value="1"/>
</dbReference>
<gene>
    <name evidence="2" type="ORF">LARV_03497</name>
</gene>
<dbReference type="InterPro" id="IPR050270">
    <property type="entry name" value="DegV_domain_contain"/>
</dbReference>
<keyword evidence="3" id="KW-1185">Reference proteome</keyword>
<protein>
    <submittedName>
        <fullName evidence="2">EDD domain protein, DegV family</fullName>
    </submittedName>
</protein>
<dbReference type="NCBIfam" id="TIGR00762">
    <property type="entry name" value="DegV"/>
    <property type="match status" value="1"/>
</dbReference>
<dbReference type="Gene3D" id="3.30.1180.10">
    <property type="match status" value="1"/>
</dbReference>
<sequence length="278" mass="30314">MSVRILTDSTCDLPAEIISQLGITVIPLYIHVNNQDLADGIDISREAFYQKLPHFSQHPSTAVPSPAKFHAIYDALAEEGASEILSIHISETLSAAVNVARTAAAETTSVPVTVFDSRQLSLGTGFLVQTAAQMALAGKSVSEILPVLEDQIQRTHVWAALDTLHFLRRSGRMNGVISTIGDLLQIKPILKMYAGVSGVERVRTHRVAQARLLEMLVILSPFERIGFLHSGTLEQALELRDKVRHLLPEKETLFEMINPVLGVHIGPGVVGFACVSKE</sequence>
<dbReference type="Pfam" id="PF02645">
    <property type="entry name" value="DegV"/>
    <property type="match status" value="1"/>
</dbReference>
<name>A0A0S7BJA7_9CHLR</name>
<dbReference type="OrthoDB" id="9780660at2"/>
<evidence type="ECO:0000313" key="2">
    <source>
        <dbReference type="EMBL" id="GAP15705.1"/>
    </source>
</evidence>
<dbReference type="EMBL" id="DF967972">
    <property type="protein sequence ID" value="GAP15705.1"/>
    <property type="molecule type" value="Genomic_DNA"/>
</dbReference>
<dbReference type="RefSeq" id="WP_075074864.1">
    <property type="nucleotide sequence ID" value="NZ_DF967972.1"/>
</dbReference>
<evidence type="ECO:0000256" key="1">
    <source>
        <dbReference type="ARBA" id="ARBA00023121"/>
    </source>
</evidence>
<dbReference type="SUPFAM" id="SSF82549">
    <property type="entry name" value="DAK1/DegV-like"/>
    <property type="match status" value="1"/>
</dbReference>
<dbReference type="PROSITE" id="PS51482">
    <property type="entry name" value="DEGV"/>
    <property type="match status" value="1"/>
</dbReference>
<dbReference type="InterPro" id="IPR003797">
    <property type="entry name" value="DegV"/>
</dbReference>
<proteinExistence type="predicted"/>